<dbReference type="OrthoDB" id="6071775at2759"/>
<dbReference type="GO" id="GO:0061630">
    <property type="term" value="F:ubiquitin protein ligase activity"/>
    <property type="evidence" value="ECO:0007669"/>
    <property type="project" value="TreeGrafter"/>
</dbReference>
<dbReference type="CDD" id="cd19757">
    <property type="entry name" value="Bbox1"/>
    <property type="match status" value="1"/>
</dbReference>
<name>A0A6J8DD69_MYTCO</name>
<accession>A0A6J8DD69</accession>
<proteinExistence type="predicted"/>
<dbReference type="SUPFAM" id="SSF101898">
    <property type="entry name" value="NHL repeat"/>
    <property type="match status" value="1"/>
</dbReference>
<evidence type="ECO:0000256" key="2">
    <source>
        <dbReference type="SAM" id="Coils"/>
    </source>
</evidence>
<dbReference type="GO" id="GO:0008270">
    <property type="term" value="F:zinc ion binding"/>
    <property type="evidence" value="ECO:0007669"/>
    <property type="project" value="UniProtKB-KW"/>
</dbReference>
<organism evidence="4 5">
    <name type="scientific">Mytilus coruscus</name>
    <name type="common">Sea mussel</name>
    <dbReference type="NCBI Taxonomy" id="42192"/>
    <lineage>
        <taxon>Eukaryota</taxon>
        <taxon>Metazoa</taxon>
        <taxon>Spiralia</taxon>
        <taxon>Lophotrochozoa</taxon>
        <taxon>Mollusca</taxon>
        <taxon>Bivalvia</taxon>
        <taxon>Autobranchia</taxon>
        <taxon>Pteriomorphia</taxon>
        <taxon>Mytilida</taxon>
        <taxon>Mytiloidea</taxon>
        <taxon>Mytilidae</taxon>
        <taxon>Mytilinae</taxon>
        <taxon>Mytilus</taxon>
    </lineage>
</organism>
<dbReference type="InterPro" id="IPR047153">
    <property type="entry name" value="TRIM45/56/19-like"/>
</dbReference>
<dbReference type="AlphaFoldDB" id="A0A6J8DD69"/>
<dbReference type="PROSITE" id="PS50119">
    <property type="entry name" value="ZF_BBOX"/>
    <property type="match status" value="2"/>
</dbReference>
<dbReference type="SUPFAM" id="SSF57845">
    <property type="entry name" value="B-box zinc-binding domain"/>
    <property type="match status" value="1"/>
</dbReference>
<dbReference type="InterPro" id="IPR011042">
    <property type="entry name" value="6-blade_b-propeller_TolB-like"/>
</dbReference>
<sequence>MASNSAIHCGSCGYEGITKDAKKWCTNCDEGCCGDCEKSHRSLKLTKDHKIIVIDDYLKIEDFSVNLTCVTHGKKLDLYCKYHGGALCAVCVKSAHKTCRADDIISIDNVSKNAKGSTALADLEETISKTLENVKQCIRDRVSASAKLDIDEQTIKKRILETKLKLNRHLDGLEEKLLHDLKMKHEKYKAIHSTLLQKLEHTEKEFNKLKEQTQRMKLFASDLQVFLGTCQMNKTTMDKIKLLKIEIGKEKSYAMDMKLHRVISSLMNDVTQFGEIHITEKSADLQLQDANVDQAQMQVRGSRQDTHYVELQLKRKFDIKLQHQSPGCLLLSDGRTLIADFWGSGKLLEYNEKGKYIRDVHVLDKPYDLTEIDTDRIAVTYPDVKRLEVMTIKKDTDDRKTLCKKMCFGISYCNGKIFTVVKGLGILILNLTGSILNTIKINTSDVFYVTATEDKIYYTDGNSSTVNCCNSKGQTIWAFKNKSVRCPSGITVDNNQNVYVGGSLSNNLTLIQQNGKDSKEMLNASDNISAPLTLCYNKNKNLLLFGYKIGSMALYHVS</sequence>
<dbReference type="Gene3D" id="3.30.160.60">
    <property type="entry name" value="Classic Zinc Finger"/>
    <property type="match status" value="1"/>
</dbReference>
<evidence type="ECO:0000256" key="1">
    <source>
        <dbReference type="PROSITE-ProRule" id="PRU00024"/>
    </source>
</evidence>
<evidence type="ECO:0000313" key="4">
    <source>
        <dbReference type="EMBL" id="CAC5405034.1"/>
    </source>
</evidence>
<keyword evidence="2" id="KW-0175">Coiled coil</keyword>
<dbReference type="Proteomes" id="UP000507470">
    <property type="component" value="Unassembled WGS sequence"/>
</dbReference>
<feature type="domain" description="B box-type" evidence="3">
    <location>
        <begin position="64"/>
        <end position="107"/>
    </location>
</feature>
<keyword evidence="1" id="KW-0863">Zinc-finger</keyword>
<keyword evidence="1" id="KW-0862">Zinc</keyword>
<feature type="coiled-coil region" evidence="2">
    <location>
        <begin position="120"/>
        <end position="216"/>
    </location>
</feature>
<dbReference type="EMBL" id="CACVKT020007051">
    <property type="protein sequence ID" value="CAC5405034.1"/>
    <property type="molecule type" value="Genomic_DNA"/>
</dbReference>
<protein>
    <recommendedName>
        <fullName evidence="3">B box-type domain-containing protein</fullName>
    </recommendedName>
</protein>
<dbReference type="PANTHER" id="PTHR25462">
    <property type="entry name" value="BONUS, ISOFORM C-RELATED"/>
    <property type="match status" value="1"/>
</dbReference>
<dbReference type="InterPro" id="IPR000315">
    <property type="entry name" value="Znf_B-box"/>
</dbReference>
<gene>
    <name evidence="4" type="ORF">MCOR_38761</name>
</gene>
<dbReference type="Gene3D" id="2.120.10.30">
    <property type="entry name" value="TolB, C-terminal domain"/>
    <property type="match status" value="1"/>
</dbReference>
<keyword evidence="5" id="KW-1185">Reference proteome</keyword>
<keyword evidence="1" id="KW-0479">Metal-binding</keyword>
<dbReference type="Pfam" id="PF00643">
    <property type="entry name" value="zf-B_box"/>
    <property type="match status" value="1"/>
</dbReference>
<feature type="domain" description="B box-type" evidence="3">
    <location>
        <begin position="4"/>
        <end position="54"/>
    </location>
</feature>
<reference evidence="4 5" key="1">
    <citation type="submission" date="2020-06" db="EMBL/GenBank/DDBJ databases">
        <authorList>
            <person name="Li R."/>
            <person name="Bekaert M."/>
        </authorList>
    </citation>
    <scope>NUCLEOTIDE SEQUENCE [LARGE SCALE GENOMIC DNA]</scope>
    <source>
        <strain evidence="5">wild</strain>
    </source>
</reference>
<evidence type="ECO:0000259" key="3">
    <source>
        <dbReference type="PROSITE" id="PS50119"/>
    </source>
</evidence>
<dbReference type="PANTHER" id="PTHR25462:SF291">
    <property type="entry name" value="E3 UBIQUITIN-PROTEIN LIGASE TRIM45"/>
    <property type="match status" value="1"/>
</dbReference>
<evidence type="ECO:0000313" key="5">
    <source>
        <dbReference type="Proteomes" id="UP000507470"/>
    </source>
</evidence>